<protein>
    <submittedName>
        <fullName evidence="4">Transcriptional regulator</fullName>
    </submittedName>
</protein>
<reference evidence="4" key="1">
    <citation type="submission" date="2017-02" db="UniProtKB">
        <authorList>
            <consortium name="WormBaseParasite"/>
        </authorList>
    </citation>
    <scope>IDENTIFICATION</scope>
</reference>
<reference evidence="2 3" key="2">
    <citation type="submission" date="2018-11" db="EMBL/GenBank/DDBJ databases">
        <authorList>
            <consortium name="Pathogen Informatics"/>
        </authorList>
    </citation>
    <scope>NUCLEOTIDE SEQUENCE [LARGE SCALE GENOMIC DNA]</scope>
</reference>
<feature type="region of interest" description="Disordered" evidence="1">
    <location>
        <begin position="1"/>
        <end position="23"/>
    </location>
</feature>
<sequence>MKIESSDSSVCIEQNDSGKATTQDRTLSNVADVLAFMASGRGGLRTGPAANRAFASAIELLKDEDSRRLGIQAMRRELTNWLQTPEKLIRAGMIVCDFPFDH</sequence>
<evidence type="ECO:0000313" key="3">
    <source>
        <dbReference type="Proteomes" id="UP000267096"/>
    </source>
</evidence>
<dbReference type="EMBL" id="UYRR01010084">
    <property type="protein sequence ID" value="VDK25223.1"/>
    <property type="molecule type" value="Genomic_DNA"/>
</dbReference>
<dbReference type="OrthoDB" id="271303at2759"/>
<proteinExistence type="predicted"/>
<evidence type="ECO:0000313" key="2">
    <source>
        <dbReference type="EMBL" id="VDK25223.1"/>
    </source>
</evidence>
<accession>A0A0M3JCX2</accession>
<dbReference type="Proteomes" id="UP000267096">
    <property type="component" value="Unassembled WGS sequence"/>
</dbReference>
<dbReference type="AlphaFoldDB" id="A0A0M3JCX2"/>
<name>A0A0M3JCX2_ANISI</name>
<dbReference type="WBParaSite" id="ASIM_0000545501-mRNA-1">
    <property type="protein sequence ID" value="ASIM_0000545501-mRNA-1"/>
    <property type="gene ID" value="ASIM_0000545501"/>
</dbReference>
<gene>
    <name evidence="2" type="ORF">ASIM_LOCUS5256</name>
</gene>
<evidence type="ECO:0000256" key="1">
    <source>
        <dbReference type="SAM" id="MobiDB-lite"/>
    </source>
</evidence>
<evidence type="ECO:0000313" key="4">
    <source>
        <dbReference type="WBParaSite" id="ASIM_0000545501-mRNA-1"/>
    </source>
</evidence>
<organism evidence="4">
    <name type="scientific">Anisakis simplex</name>
    <name type="common">Herring worm</name>
    <dbReference type="NCBI Taxonomy" id="6269"/>
    <lineage>
        <taxon>Eukaryota</taxon>
        <taxon>Metazoa</taxon>
        <taxon>Ecdysozoa</taxon>
        <taxon>Nematoda</taxon>
        <taxon>Chromadorea</taxon>
        <taxon>Rhabditida</taxon>
        <taxon>Spirurina</taxon>
        <taxon>Ascaridomorpha</taxon>
        <taxon>Ascaridoidea</taxon>
        <taxon>Anisakidae</taxon>
        <taxon>Anisakis</taxon>
        <taxon>Anisakis simplex complex</taxon>
    </lineage>
</organism>
<keyword evidence="3" id="KW-1185">Reference proteome</keyword>